<proteinExistence type="predicted"/>
<feature type="compositionally biased region" description="Low complexity" evidence="1">
    <location>
        <begin position="196"/>
        <end position="209"/>
    </location>
</feature>
<dbReference type="Proteomes" id="UP001326199">
    <property type="component" value="Unassembled WGS sequence"/>
</dbReference>
<dbReference type="EMBL" id="JAFFHB010000006">
    <property type="protein sequence ID" value="KAK4664712.1"/>
    <property type="molecule type" value="Genomic_DNA"/>
</dbReference>
<dbReference type="RefSeq" id="XP_062764678.1">
    <property type="nucleotide sequence ID" value="XM_062913286.1"/>
</dbReference>
<evidence type="ECO:0008006" key="4">
    <source>
        <dbReference type="Google" id="ProtNLM"/>
    </source>
</evidence>
<protein>
    <recommendedName>
        <fullName evidence="4">Infection structure specific protein</fullName>
    </recommendedName>
</protein>
<sequence>MRLATTLPFLTLATVSPNLPQAQPRQEAATATASPTPTRTTTSPCEQSYSSLNRDRPTQHPDLIPSMLDDFSTGQSTITDLSAQCSWAQNWSRTAAGTVISSWNAAHSSWISKHKVDVTNFAVECATVFDEVDTVAIMLAHAATDVGGCVTAQRVLNGELSPGGLVEVLGAAPAGSAGGDEGDDGEETDDDRERGASTTSTTSTSTARAARETGYVMGVAAVGVAVAGMMGGL</sequence>
<evidence type="ECO:0000313" key="2">
    <source>
        <dbReference type="EMBL" id="KAK4664712.1"/>
    </source>
</evidence>
<accession>A0ABR0H9K8</accession>
<feature type="compositionally biased region" description="Low complexity" evidence="1">
    <location>
        <begin position="28"/>
        <end position="44"/>
    </location>
</feature>
<feature type="region of interest" description="Disordered" evidence="1">
    <location>
        <begin position="18"/>
        <end position="62"/>
    </location>
</feature>
<evidence type="ECO:0000313" key="3">
    <source>
        <dbReference type="Proteomes" id="UP001326199"/>
    </source>
</evidence>
<evidence type="ECO:0000256" key="1">
    <source>
        <dbReference type="SAM" id="MobiDB-lite"/>
    </source>
</evidence>
<keyword evidence="3" id="KW-1185">Reference proteome</keyword>
<comment type="caution">
    <text evidence="2">The sequence shown here is derived from an EMBL/GenBank/DDBJ whole genome shotgun (WGS) entry which is preliminary data.</text>
</comment>
<feature type="region of interest" description="Disordered" evidence="1">
    <location>
        <begin position="171"/>
        <end position="209"/>
    </location>
</feature>
<feature type="compositionally biased region" description="Acidic residues" evidence="1">
    <location>
        <begin position="180"/>
        <end position="190"/>
    </location>
</feature>
<name>A0ABR0H9K8_9PEZI</name>
<dbReference type="GeneID" id="87933629"/>
<reference evidence="2 3" key="1">
    <citation type="journal article" date="2023" name="bioRxiv">
        <title>High-quality genome assemblies of four members of thePodospora anserinaspecies complex.</title>
        <authorList>
            <person name="Ament-Velasquez S.L."/>
            <person name="Vogan A.A."/>
            <person name="Wallerman O."/>
            <person name="Hartmann F."/>
            <person name="Gautier V."/>
            <person name="Silar P."/>
            <person name="Giraud T."/>
            <person name="Johannesson H."/>
        </authorList>
    </citation>
    <scope>NUCLEOTIDE SEQUENCE [LARGE SCALE GENOMIC DNA]</scope>
    <source>
        <strain evidence="2 3">CBS 411.78</strain>
    </source>
</reference>
<gene>
    <name evidence="2" type="ORF">QC763_506958</name>
</gene>
<organism evidence="2 3">
    <name type="scientific">Podospora pseudopauciseta</name>
    <dbReference type="NCBI Taxonomy" id="2093780"/>
    <lineage>
        <taxon>Eukaryota</taxon>
        <taxon>Fungi</taxon>
        <taxon>Dikarya</taxon>
        <taxon>Ascomycota</taxon>
        <taxon>Pezizomycotina</taxon>
        <taxon>Sordariomycetes</taxon>
        <taxon>Sordariomycetidae</taxon>
        <taxon>Sordariales</taxon>
        <taxon>Podosporaceae</taxon>
        <taxon>Podospora</taxon>
    </lineage>
</organism>